<keyword evidence="6 9" id="KW-0560">Oxidoreductase</keyword>
<comment type="pathway">
    <text evidence="9">Amino-acid biosynthesis; L-methionine biosynthesis via salvage pathway; L-methionine from S-methyl-5-thio-alpha-D-ribose 1-phosphate: step 5/6.</text>
</comment>
<evidence type="ECO:0000256" key="9">
    <source>
        <dbReference type="HAMAP-Rule" id="MF_01682"/>
    </source>
</evidence>
<gene>
    <name evidence="9" type="primary">mtnD</name>
    <name evidence="10" type="ORF">VB738_06150</name>
</gene>
<dbReference type="InterPro" id="IPR004313">
    <property type="entry name" value="ARD"/>
</dbReference>
<keyword evidence="4 9" id="KW-0479">Metal-binding</keyword>
<dbReference type="EC" id="1.13.11.53" evidence="9"/>
<keyword evidence="3 9" id="KW-0028">Amino-acid biosynthesis</keyword>
<feature type="binding site" evidence="9">
    <location>
        <position position="101"/>
    </location>
    <ligand>
        <name>Fe(2+)</name>
        <dbReference type="ChEBI" id="CHEBI:29033"/>
    </ligand>
</feature>
<comment type="catalytic activity">
    <reaction evidence="1 9">
        <text>1,2-dihydroxy-5-(methylsulfanyl)pent-1-en-3-one + O2 = 4-methylsulfanyl-2-oxobutanoate + formate + 2 H(+)</text>
        <dbReference type="Rhea" id="RHEA:24504"/>
        <dbReference type="ChEBI" id="CHEBI:15378"/>
        <dbReference type="ChEBI" id="CHEBI:15379"/>
        <dbReference type="ChEBI" id="CHEBI:15740"/>
        <dbReference type="ChEBI" id="CHEBI:16723"/>
        <dbReference type="ChEBI" id="CHEBI:49252"/>
        <dbReference type="EC" id="1.13.11.54"/>
    </reaction>
</comment>
<keyword evidence="7 9" id="KW-0408">Iron</keyword>
<protein>
    <recommendedName>
        <fullName evidence="9">Acireductone dioxygenase</fullName>
    </recommendedName>
    <alternativeName>
        <fullName evidence="9">1,2-dihydroxy-3-keto-5-methylthiopentene dioxygenase</fullName>
        <shortName evidence="9">DHK-MTPene dioxygenase</shortName>
    </alternativeName>
    <alternativeName>
        <fullName evidence="9">Acireductone dioxygenase (Fe(2+)-requiring)</fullName>
        <shortName evidence="9">ARD'</shortName>
        <shortName evidence="9">Fe-ARD</shortName>
        <ecNumber evidence="9">1.13.11.54</ecNumber>
    </alternativeName>
    <alternativeName>
        <fullName evidence="9">Acireductone dioxygenase (Ni(2+)-requiring)</fullName>
        <shortName evidence="9">ARD</shortName>
        <shortName evidence="9">Ni-ARD</shortName>
        <ecNumber evidence="9">1.13.11.53</ecNumber>
    </alternativeName>
</protein>
<dbReference type="HAMAP" id="MF_01682">
    <property type="entry name" value="Salvage_MtnD"/>
    <property type="match status" value="1"/>
</dbReference>
<feature type="site" description="May play a role in metal incorporation in vivo" evidence="9">
    <location>
        <position position="98"/>
    </location>
</feature>
<comment type="catalytic activity">
    <reaction evidence="9">
        <text>1,2-dihydroxy-5-(methylsulfanyl)pent-1-en-3-one + O2 = 3-(methylsulfanyl)propanoate + CO + formate + 2 H(+)</text>
        <dbReference type="Rhea" id="RHEA:14161"/>
        <dbReference type="ChEBI" id="CHEBI:15378"/>
        <dbReference type="ChEBI" id="CHEBI:15379"/>
        <dbReference type="ChEBI" id="CHEBI:15740"/>
        <dbReference type="ChEBI" id="CHEBI:17245"/>
        <dbReference type="ChEBI" id="CHEBI:49016"/>
        <dbReference type="ChEBI" id="CHEBI:49252"/>
        <dbReference type="EC" id="1.13.11.53"/>
    </reaction>
</comment>
<proteinExistence type="inferred from homology"/>
<keyword evidence="5 9" id="KW-0223">Dioxygenase</keyword>
<evidence type="ECO:0000256" key="6">
    <source>
        <dbReference type="ARBA" id="ARBA00023002"/>
    </source>
</evidence>
<dbReference type="PANTHER" id="PTHR23418">
    <property type="entry name" value="ACIREDUCTONE DIOXYGENASE"/>
    <property type="match status" value="1"/>
</dbReference>
<dbReference type="SUPFAM" id="SSF51182">
    <property type="entry name" value="RmlC-like cupins"/>
    <property type="match status" value="1"/>
</dbReference>
<comment type="cofactor">
    <cofactor evidence="9">
        <name>Ni(2+)</name>
        <dbReference type="ChEBI" id="CHEBI:49786"/>
    </cofactor>
    <text evidence="9">Binds 1 nickel ion per monomer.</text>
</comment>
<evidence type="ECO:0000256" key="8">
    <source>
        <dbReference type="ARBA" id="ARBA00023167"/>
    </source>
</evidence>
<dbReference type="InterPro" id="IPR014710">
    <property type="entry name" value="RmlC-like_jellyroll"/>
</dbReference>
<dbReference type="EMBL" id="JAYGHX010000003">
    <property type="protein sequence ID" value="MEA5390842.1"/>
    <property type="molecule type" value="Genomic_DNA"/>
</dbReference>
<comment type="function">
    <text evidence="9">Catalyzes 2 different reactions between oxygene and the acireductone 1,2-dihydroxy-3-keto-5-methylthiopentene (DHK-MTPene) depending upon the metal bound in the active site. Fe-containing acireductone dioxygenase (Fe-ARD) produces formate and 2-keto-4-methylthiobutyrate (KMTB), the alpha-ketoacid precursor of methionine in the methionine recycle pathway. Ni-containing acireductone dioxygenase (Ni-ARD) produces methylthiopropionate, carbon monoxide and formate, and does not lie on the methionine recycle pathway.</text>
</comment>
<evidence type="ECO:0000256" key="5">
    <source>
        <dbReference type="ARBA" id="ARBA00022964"/>
    </source>
</evidence>
<comment type="caution">
    <text evidence="10">The sequence shown here is derived from an EMBL/GenBank/DDBJ whole genome shotgun (WGS) entry which is preliminary data.</text>
</comment>
<dbReference type="InterPro" id="IPR011051">
    <property type="entry name" value="RmlC_Cupin_sf"/>
</dbReference>
<feature type="binding site" evidence="9">
    <location>
        <position position="105"/>
    </location>
    <ligand>
        <name>Fe(2+)</name>
        <dbReference type="ChEBI" id="CHEBI:29033"/>
    </ligand>
</feature>
<feature type="site" description="Important to generate the dianion" evidence="9">
    <location>
        <position position="107"/>
    </location>
</feature>
<comment type="cofactor">
    <cofactor evidence="9">
        <name>Fe(2+)</name>
        <dbReference type="ChEBI" id="CHEBI:29033"/>
    </cofactor>
    <text evidence="9">Binds 1 Fe(2+) cation per monomer.</text>
</comment>
<dbReference type="PANTHER" id="PTHR23418:SF0">
    <property type="entry name" value="ACIREDUCTONE DIOXYGENASE"/>
    <property type="match status" value="1"/>
</dbReference>
<comment type="subunit">
    <text evidence="9">Monomer.</text>
</comment>
<sequence length="189" mass="20528">MTHLVIRSAAGDGHGSPLLHSSDADEIARELGARGVRFERWATPASLAADADQAAILAAYAAEISRVQSEGGYRTVDAIRLGPDHPDREALRAKFLSEHTHAEDEVRFFVEGRGLFCLHIGDAVLQLVCEQGDWIGVPAGTRHWFDTGERPSFCALRFFDNSDGWVASFTGDPIASRFPLLEEILAAAA</sequence>
<feature type="binding site" evidence="9">
    <location>
        <position position="99"/>
    </location>
    <ligand>
        <name>Fe(2+)</name>
        <dbReference type="ChEBI" id="CHEBI:29033"/>
    </ligand>
</feature>
<feature type="binding site" evidence="9">
    <location>
        <position position="101"/>
    </location>
    <ligand>
        <name>Ni(2+)</name>
        <dbReference type="ChEBI" id="CHEBI:49786"/>
    </ligand>
</feature>
<name>A0ABU5RSS9_9CYAN</name>
<reference evidence="10 11" key="1">
    <citation type="submission" date="2023-12" db="EMBL/GenBank/DDBJ databases">
        <title>Baltic Sea Cyanobacteria.</title>
        <authorList>
            <person name="Delbaje E."/>
            <person name="Fewer D.P."/>
            <person name="Shishido T.K."/>
        </authorList>
    </citation>
    <scope>NUCLEOTIDE SEQUENCE [LARGE SCALE GENOMIC DNA]</scope>
    <source>
        <strain evidence="10 11">UHCC 0139</strain>
    </source>
</reference>
<feature type="binding site" evidence="9">
    <location>
        <position position="99"/>
    </location>
    <ligand>
        <name>Ni(2+)</name>
        <dbReference type="ChEBI" id="CHEBI:49786"/>
    </ligand>
</feature>
<evidence type="ECO:0000256" key="1">
    <source>
        <dbReference type="ARBA" id="ARBA00000428"/>
    </source>
</evidence>
<feature type="binding site" evidence="9">
    <location>
        <position position="143"/>
    </location>
    <ligand>
        <name>Fe(2+)</name>
        <dbReference type="ChEBI" id="CHEBI:29033"/>
    </ligand>
</feature>
<feature type="site" description="May play a role in transmitting local conformational changes" evidence="9">
    <location>
        <position position="104"/>
    </location>
</feature>
<dbReference type="Gene3D" id="2.60.120.10">
    <property type="entry name" value="Jelly Rolls"/>
    <property type="match status" value="1"/>
</dbReference>
<dbReference type="Proteomes" id="UP001304461">
    <property type="component" value="Unassembled WGS sequence"/>
</dbReference>
<evidence type="ECO:0000256" key="4">
    <source>
        <dbReference type="ARBA" id="ARBA00022723"/>
    </source>
</evidence>
<dbReference type="GO" id="GO:0051213">
    <property type="term" value="F:dioxygenase activity"/>
    <property type="evidence" value="ECO:0007669"/>
    <property type="project" value="UniProtKB-KW"/>
</dbReference>
<evidence type="ECO:0000313" key="11">
    <source>
        <dbReference type="Proteomes" id="UP001304461"/>
    </source>
</evidence>
<evidence type="ECO:0000256" key="3">
    <source>
        <dbReference type="ARBA" id="ARBA00022605"/>
    </source>
</evidence>
<keyword evidence="8 9" id="KW-0486">Methionine biosynthesis</keyword>
<keyword evidence="11" id="KW-1185">Reference proteome</keyword>
<dbReference type="CDD" id="cd02232">
    <property type="entry name" value="cupin_ARD"/>
    <property type="match status" value="1"/>
</dbReference>
<evidence type="ECO:0000313" key="10">
    <source>
        <dbReference type="EMBL" id="MEA5390842.1"/>
    </source>
</evidence>
<organism evidence="10 11">
    <name type="scientific">Cyanobium gracile UHCC 0139</name>
    <dbReference type="NCBI Taxonomy" id="3110308"/>
    <lineage>
        <taxon>Bacteria</taxon>
        <taxon>Bacillati</taxon>
        <taxon>Cyanobacteriota</taxon>
        <taxon>Cyanophyceae</taxon>
        <taxon>Synechococcales</taxon>
        <taxon>Prochlorococcaceae</taxon>
        <taxon>Cyanobium</taxon>
    </lineage>
</organism>
<keyword evidence="2 9" id="KW-0533">Nickel</keyword>
<dbReference type="EC" id="1.13.11.54" evidence="9"/>
<dbReference type="Pfam" id="PF03079">
    <property type="entry name" value="ARD"/>
    <property type="match status" value="1"/>
</dbReference>
<evidence type="ECO:0000256" key="2">
    <source>
        <dbReference type="ARBA" id="ARBA00022596"/>
    </source>
</evidence>
<accession>A0ABU5RSS9</accession>
<feature type="binding site" evidence="9">
    <location>
        <position position="143"/>
    </location>
    <ligand>
        <name>Ni(2+)</name>
        <dbReference type="ChEBI" id="CHEBI:49786"/>
    </ligand>
</feature>
<feature type="binding site" evidence="9">
    <location>
        <position position="105"/>
    </location>
    <ligand>
        <name>Ni(2+)</name>
        <dbReference type="ChEBI" id="CHEBI:49786"/>
    </ligand>
</feature>
<evidence type="ECO:0000256" key="7">
    <source>
        <dbReference type="ARBA" id="ARBA00023004"/>
    </source>
</evidence>
<dbReference type="InterPro" id="IPR023956">
    <property type="entry name" value="ARD_bac"/>
</dbReference>
<comment type="similarity">
    <text evidence="9">Belongs to the acireductone dioxygenase (ARD) family.</text>
</comment>
<dbReference type="RefSeq" id="WP_323304927.1">
    <property type="nucleotide sequence ID" value="NZ_JAYGHX010000003.1"/>
</dbReference>